<dbReference type="SUPFAM" id="SSF58014">
    <property type="entry name" value="Coiled-coil domain of nucleotide exchange factor GrpE"/>
    <property type="match status" value="1"/>
</dbReference>
<evidence type="ECO:0000256" key="14">
    <source>
        <dbReference type="SAM" id="MobiDB-lite"/>
    </source>
</evidence>
<keyword evidence="13" id="KW-0175">Coiled coil</keyword>
<comment type="similarity">
    <text evidence="2 10 12">Belongs to the GrpE family.</text>
</comment>
<reference evidence="15 16" key="1">
    <citation type="submission" date="2020-08" db="EMBL/GenBank/DDBJ databases">
        <title>Genomic Encyclopedia of Type Strains, Phase IV (KMG-IV): sequencing the most valuable type-strain genomes for metagenomic binning, comparative biology and taxonomic classification.</title>
        <authorList>
            <person name="Goeker M."/>
        </authorList>
    </citation>
    <scope>NUCLEOTIDE SEQUENCE [LARGE SCALE GENOMIC DNA]</scope>
    <source>
        <strain evidence="15 16">DSM 102238</strain>
    </source>
</reference>
<keyword evidence="6 10" id="KW-0143">Chaperone</keyword>
<evidence type="ECO:0000256" key="7">
    <source>
        <dbReference type="ARBA" id="ARBA00053401"/>
    </source>
</evidence>
<dbReference type="GO" id="GO:0051082">
    <property type="term" value="F:unfolded protein binding"/>
    <property type="evidence" value="ECO:0007669"/>
    <property type="project" value="TreeGrafter"/>
</dbReference>
<dbReference type="SUPFAM" id="SSF51064">
    <property type="entry name" value="Head domain of nucleotide exchange factor GrpE"/>
    <property type="match status" value="1"/>
</dbReference>
<dbReference type="Gene3D" id="3.90.20.20">
    <property type="match status" value="1"/>
</dbReference>
<evidence type="ECO:0000313" key="16">
    <source>
        <dbReference type="Proteomes" id="UP000542776"/>
    </source>
</evidence>
<dbReference type="GO" id="GO:0006457">
    <property type="term" value="P:protein folding"/>
    <property type="evidence" value="ECO:0007669"/>
    <property type="project" value="InterPro"/>
</dbReference>
<dbReference type="PROSITE" id="PS01071">
    <property type="entry name" value="GRPE"/>
    <property type="match status" value="1"/>
</dbReference>
<evidence type="ECO:0000256" key="9">
    <source>
        <dbReference type="ARBA" id="ARBA00076414"/>
    </source>
</evidence>
<dbReference type="GO" id="GO:0051087">
    <property type="term" value="F:protein-folding chaperone binding"/>
    <property type="evidence" value="ECO:0007669"/>
    <property type="project" value="InterPro"/>
</dbReference>
<evidence type="ECO:0000256" key="3">
    <source>
        <dbReference type="ARBA" id="ARBA00011738"/>
    </source>
</evidence>
<dbReference type="Gene3D" id="2.30.22.10">
    <property type="entry name" value="Head domain of nucleotide exchange factor GrpE"/>
    <property type="match status" value="1"/>
</dbReference>
<dbReference type="EMBL" id="JACIEK010000011">
    <property type="protein sequence ID" value="MBB3999679.1"/>
    <property type="molecule type" value="Genomic_DNA"/>
</dbReference>
<feature type="region of interest" description="Disordered" evidence="14">
    <location>
        <begin position="229"/>
        <end position="258"/>
    </location>
</feature>
<dbReference type="GO" id="GO:0042803">
    <property type="term" value="F:protein homodimerization activity"/>
    <property type="evidence" value="ECO:0007669"/>
    <property type="project" value="InterPro"/>
</dbReference>
<sequence length="258" mass="27250">MTSETDKHDAAPATDTAEAAAQPRPAGEGAAYFKGGGSAGMTAGDRVSPKSADDRFAAEDAETFGWAGADAGAGDRARIAELEAENADVKDRLLRLAADMENLRRRTEREIKDARTFAVTNFARDMLAVSDNLDRTLQALPEGARDSGDAGFKALVEGVEITGRSMLSTMERHGVRKLQPQGGRFDPNFHQAMFEVPNTEVPNNTVLQVVQDGYAIGERVLRPAMVGVSKGGPKAAPAAVEPAVDAKPGVPDESSKDA</sequence>
<evidence type="ECO:0000256" key="2">
    <source>
        <dbReference type="ARBA" id="ARBA00009054"/>
    </source>
</evidence>
<dbReference type="NCBIfam" id="NF010738">
    <property type="entry name" value="PRK14140.1"/>
    <property type="match status" value="1"/>
</dbReference>
<evidence type="ECO:0000313" key="15">
    <source>
        <dbReference type="EMBL" id="MBB3999679.1"/>
    </source>
</evidence>
<evidence type="ECO:0000256" key="12">
    <source>
        <dbReference type="RuleBase" id="RU004478"/>
    </source>
</evidence>
<dbReference type="CDD" id="cd00446">
    <property type="entry name" value="GrpE"/>
    <property type="match status" value="1"/>
</dbReference>
<keyword evidence="5 10" id="KW-0346">Stress response</keyword>
<dbReference type="PANTHER" id="PTHR21237:SF23">
    <property type="entry name" value="GRPE PROTEIN HOMOLOG, MITOCHONDRIAL"/>
    <property type="match status" value="1"/>
</dbReference>
<gene>
    <name evidence="10" type="primary">grpE</name>
    <name evidence="15" type="ORF">GGR04_003549</name>
</gene>
<dbReference type="InterPro" id="IPR013805">
    <property type="entry name" value="GrpE_CC"/>
</dbReference>
<comment type="function">
    <text evidence="7 10 11">Participates actively in the response to hyperosmotic and heat shock by preventing the aggregation of stress-denatured proteins, in association with DnaK and GrpE. It is the nucleotide exchange factor for DnaK and may function as a thermosensor. Unfolded proteins bind initially to DnaJ; upon interaction with the DnaJ-bound protein, DnaK hydrolyzes its bound ATP, resulting in the formation of a stable complex. GrpE releases ADP from DnaK; ATP binding to DnaK triggers the release of the substrate protein, thus completing the reaction cycle. Several rounds of ATP-dependent interactions between DnaJ, DnaK and GrpE are required for fully efficient folding.</text>
</comment>
<evidence type="ECO:0000256" key="6">
    <source>
        <dbReference type="ARBA" id="ARBA00023186"/>
    </source>
</evidence>
<dbReference type="Proteomes" id="UP000542776">
    <property type="component" value="Unassembled WGS sequence"/>
</dbReference>
<feature type="compositionally biased region" description="Basic and acidic residues" evidence="14">
    <location>
        <begin position="1"/>
        <end position="10"/>
    </location>
</feature>
<dbReference type="PRINTS" id="PR00773">
    <property type="entry name" value="GRPEPROTEIN"/>
</dbReference>
<dbReference type="InterPro" id="IPR000740">
    <property type="entry name" value="GrpE"/>
</dbReference>
<evidence type="ECO:0000256" key="10">
    <source>
        <dbReference type="HAMAP-Rule" id="MF_01151"/>
    </source>
</evidence>
<feature type="compositionally biased region" description="Low complexity" evidence="14">
    <location>
        <begin position="229"/>
        <end position="247"/>
    </location>
</feature>
<dbReference type="AlphaFoldDB" id="A0A7W6H6W2"/>
<keyword evidence="16" id="KW-1185">Reference proteome</keyword>
<proteinExistence type="inferred from homology"/>
<dbReference type="NCBIfam" id="NF010748">
    <property type="entry name" value="PRK14150.1"/>
    <property type="match status" value="1"/>
</dbReference>
<evidence type="ECO:0000256" key="1">
    <source>
        <dbReference type="ARBA" id="ARBA00004496"/>
    </source>
</evidence>
<accession>A0A7W6H6W2</accession>
<dbReference type="FunFam" id="2.30.22.10:FF:000001">
    <property type="entry name" value="Protein GrpE"/>
    <property type="match status" value="1"/>
</dbReference>
<evidence type="ECO:0000256" key="5">
    <source>
        <dbReference type="ARBA" id="ARBA00023016"/>
    </source>
</evidence>
<comment type="caution">
    <text evidence="15">The sequence shown here is derived from an EMBL/GenBank/DDBJ whole genome shotgun (WGS) entry which is preliminary data.</text>
</comment>
<evidence type="ECO:0000256" key="8">
    <source>
        <dbReference type="ARBA" id="ARBA00072274"/>
    </source>
</evidence>
<comment type="subcellular location">
    <subcellularLocation>
        <location evidence="1 10">Cytoplasm</location>
    </subcellularLocation>
</comment>
<evidence type="ECO:0000256" key="13">
    <source>
        <dbReference type="SAM" id="Coils"/>
    </source>
</evidence>
<comment type="subunit">
    <text evidence="3 10">Homodimer.</text>
</comment>
<feature type="compositionally biased region" description="Low complexity" evidence="14">
    <location>
        <begin position="11"/>
        <end position="21"/>
    </location>
</feature>
<dbReference type="HAMAP" id="MF_01151">
    <property type="entry name" value="GrpE"/>
    <property type="match status" value="1"/>
</dbReference>
<feature type="coiled-coil region" evidence="13">
    <location>
        <begin position="79"/>
        <end position="110"/>
    </location>
</feature>
<dbReference type="GO" id="GO:0005737">
    <property type="term" value="C:cytoplasm"/>
    <property type="evidence" value="ECO:0007669"/>
    <property type="project" value="UniProtKB-SubCell"/>
</dbReference>
<organism evidence="15 16">
    <name type="scientific">Aureimonas pseudogalii</name>
    <dbReference type="NCBI Taxonomy" id="1744844"/>
    <lineage>
        <taxon>Bacteria</taxon>
        <taxon>Pseudomonadati</taxon>
        <taxon>Pseudomonadota</taxon>
        <taxon>Alphaproteobacteria</taxon>
        <taxon>Hyphomicrobiales</taxon>
        <taxon>Aurantimonadaceae</taxon>
        <taxon>Aureimonas</taxon>
    </lineage>
</organism>
<feature type="region of interest" description="Disordered" evidence="14">
    <location>
        <begin position="1"/>
        <end position="55"/>
    </location>
</feature>
<name>A0A7W6H6W2_9HYPH</name>
<dbReference type="InterPro" id="IPR009012">
    <property type="entry name" value="GrpE_head"/>
</dbReference>
<evidence type="ECO:0000256" key="11">
    <source>
        <dbReference type="RuleBase" id="RU000639"/>
    </source>
</evidence>
<evidence type="ECO:0000256" key="4">
    <source>
        <dbReference type="ARBA" id="ARBA00022490"/>
    </source>
</evidence>
<dbReference type="GO" id="GO:0000774">
    <property type="term" value="F:adenyl-nucleotide exchange factor activity"/>
    <property type="evidence" value="ECO:0007669"/>
    <property type="project" value="InterPro"/>
</dbReference>
<keyword evidence="4 10" id="KW-0963">Cytoplasm</keyword>
<protein>
    <recommendedName>
        <fullName evidence="8 10">Protein GrpE</fullName>
    </recommendedName>
    <alternativeName>
        <fullName evidence="9 10">HSP-70 cofactor</fullName>
    </alternativeName>
</protein>
<dbReference type="PANTHER" id="PTHR21237">
    <property type="entry name" value="GRPE PROTEIN"/>
    <property type="match status" value="1"/>
</dbReference>
<dbReference type="NCBIfam" id="NF010739">
    <property type="entry name" value="PRK14141.1"/>
    <property type="match status" value="1"/>
</dbReference>
<dbReference type="Pfam" id="PF01025">
    <property type="entry name" value="GrpE"/>
    <property type="match status" value="1"/>
</dbReference>